<proteinExistence type="predicted"/>
<keyword evidence="1" id="KW-1133">Transmembrane helix</keyword>
<feature type="transmembrane region" description="Helical" evidence="1">
    <location>
        <begin position="121"/>
        <end position="146"/>
    </location>
</feature>
<accession>A0A1I6STU0</accession>
<evidence type="ECO:0000313" key="3">
    <source>
        <dbReference type="Proteomes" id="UP000199312"/>
    </source>
</evidence>
<dbReference type="OrthoDB" id="709028at2"/>
<evidence type="ECO:0000313" key="2">
    <source>
        <dbReference type="EMBL" id="SFS80288.1"/>
    </source>
</evidence>
<gene>
    <name evidence="2" type="ORF">SAMN04488006_0113</name>
</gene>
<feature type="transmembrane region" description="Helical" evidence="1">
    <location>
        <begin position="166"/>
        <end position="189"/>
    </location>
</feature>
<feature type="transmembrane region" description="Helical" evidence="1">
    <location>
        <begin position="75"/>
        <end position="95"/>
    </location>
</feature>
<protein>
    <submittedName>
        <fullName evidence="2">Uncharacterized protein</fullName>
    </submittedName>
</protein>
<sequence>MDELDILKRDWKKQEATLPKISYDDIYKMIHKKSSSIVKWILIISIAELLFWTGLNLLIPDSYLEIYEKFNLKTFLLATQFIHYIIVIVFIYFFYKNYKAICVSENTNLLMKKIIKTRKTVNYYVYYNIIVYVLLSIILNIVMFSNPETLIEALNPGNLNIDGDKFLNIMLIVQVVTLIVMLGLLCLYYRIIYGIFLRRLSKNYKELASLEH</sequence>
<dbReference type="Proteomes" id="UP000199312">
    <property type="component" value="Unassembled WGS sequence"/>
</dbReference>
<organism evidence="2 3">
    <name type="scientific">Lutibacter maritimus</name>
    <dbReference type="NCBI Taxonomy" id="593133"/>
    <lineage>
        <taxon>Bacteria</taxon>
        <taxon>Pseudomonadati</taxon>
        <taxon>Bacteroidota</taxon>
        <taxon>Flavobacteriia</taxon>
        <taxon>Flavobacteriales</taxon>
        <taxon>Flavobacteriaceae</taxon>
        <taxon>Lutibacter</taxon>
    </lineage>
</organism>
<feature type="transmembrane region" description="Helical" evidence="1">
    <location>
        <begin position="37"/>
        <end position="55"/>
    </location>
</feature>
<dbReference type="EMBL" id="FOZP01000011">
    <property type="protein sequence ID" value="SFS80288.1"/>
    <property type="molecule type" value="Genomic_DNA"/>
</dbReference>
<dbReference type="STRING" id="593133.SAMN04488006_0113"/>
<dbReference type="AlphaFoldDB" id="A0A1I6STU0"/>
<keyword evidence="1" id="KW-0472">Membrane</keyword>
<dbReference type="RefSeq" id="WP_090230469.1">
    <property type="nucleotide sequence ID" value="NZ_FOZP01000011.1"/>
</dbReference>
<name>A0A1I6STU0_9FLAO</name>
<evidence type="ECO:0000256" key="1">
    <source>
        <dbReference type="SAM" id="Phobius"/>
    </source>
</evidence>
<reference evidence="3" key="1">
    <citation type="submission" date="2016-10" db="EMBL/GenBank/DDBJ databases">
        <authorList>
            <person name="Varghese N."/>
            <person name="Submissions S."/>
        </authorList>
    </citation>
    <scope>NUCLEOTIDE SEQUENCE [LARGE SCALE GENOMIC DNA]</scope>
    <source>
        <strain evidence="3">DSM 24450</strain>
    </source>
</reference>
<keyword evidence="3" id="KW-1185">Reference proteome</keyword>
<keyword evidence="1" id="KW-0812">Transmembrane</keyword>